<dbReference type="InterPro" id="IPR001312">
    <property type="entry name" value="Hexokinase"/>
</dbReference>
<evidence type="ECO:0000256" key="9">
    <source>
        <dbReference type="ARBA" id="ARBA00044613"/>
    </source>
</evidence>
<sequence>MSLLDAYEKTKQELTVTPEKLTEITNHFVSELNKGLSKTGGNIPMIPGWVMDYPTGQETGDYLAIDLGGTNLRVVKVSLLGDSKFTYEAEKYPIPVPMRTGKSEDLWNFIADSLDTFVKKHYGSRGSSMAKLPLGFTFSYPASQDAINEGVLQRWTKGFDIDGVEGENVVPLLQDAINVRNTPVEVVSLINDTTGTLVASKYCDPETIMGLIFGTGCNGAYYDVCNDIPKLEGRLPDDLLKENSPMAINCEYGAFDNEWAVLPRTKYDIQIDQESPRPGQQYYEKMIAGYYLGEVLRLILLDYYSQDLIFKDQNIKPLQVPFAMDTSFPSRIEQHSATFVEGLFLDSFNIKTTEEERNIIHDLCLLIGTRSARLSVCGIAAICKKRNYKAGHCASDGSVFNMYPHFKERAHEALNDIFQWNCDPKDYPITLIHAEDGSGVGAAVIACLTEKRLLANKSVGTIESKL</sequence>
<dbReference type="RefSeq" id="XP_019018514.1">
    <property type="nucleotide sequence ID" value="XM_019160786.1"/>
</dbReference>
<keyword evidence="17" id="KW-1185">Reference proteome</keyword>
<dbReference type="GO" id="GO:0004340">
    <property type="term" value="F:glucokinase activity"/>
    <property type="evidence" value="ECO:0007669"/>
    <property type="project" value="TreeGrafter"/>
</dbReference>
<keyword evidence="7 13" id="KW-0067">ATP-binding</keyword>
<dbReference type="PANTHER" id="PTHR19443">
    <property type="entry name" value="HEXOKINASE"/>
    <property type="match status" value="1"/>
</dbReference>
<dbReference type="Pfam" id="PF03727">
    <property type="entry name" value="Hexokinase_2"/>
    <property type="match status" value="1"/>
</dbReference>
<evidence type="ECO:0000256" key="1">
    <source>
        <dbReference type="ARBA" id="ARBA00004888"/>
    </source>
</evidence>
<dbReference type="OrthoDB" id="419537at2759"/>
<dbReference type="GO" id="GO:0005524">
    <property type="term" value="F:ATP binding"/>
    <property type="evidence" value="ECO:0007669"/>
    <property type="project" value="UniProtKB-UniRule"/>
</dbReference>
<dbReference type="GO" id="GO:0001678">
    <property type="term" value="P:intracellular glucose homeostasis"/>
    <property type="evidence" value="ECO:0007669"/>
    <property type="project" value="InterPro"/>
</dbReference>
<comment type="catalytic activity">
    <reaction evidence="9">
        <text>a D-hexose + ATP = a D-hexose 6-phosphate + ADP + H(+)</text>
        <dbReference type="Rhea" id="RHEA:22740"/>
        <dbReference type="ChEBI" id="CHEBI:4194"/>
        <dbReference type="ChEBI" id="CHEBI:15378"/>
        <dbReference type="ChEBI" id="CHEBI:30616"/>
        <dbReference type="ChEBI" id="CHEBI:229467"/>
        <dbReference type="ChEBI" id="CHEBI:456216"/>
        <dbReference type="EC" id="2.7.1.1"/>
    </reaction>
    <physiologicalReaction direction="left-to-right" evidence="9">
        <dbReference type="Rhea" id="RHEA:22741"/>
    </physiologicalReaction>
</comment>
<feature type="domain" description="Hexokinase C-terminal" evidence="15">
    <location>
        <begin position="209"/>
        <end position="447"/>
    </location>
</feature>
<dbReference type="GO" id="GO:0005536">
    <property type="term" value="F:D-glucose binding"/>
    <property type="evidence" value="ECO:0007669"/>
    <property type="project" value="InterPro"/>
</dbReference>
<comment type="pathway">
    <text evidence="2">Carbohydrate metabolism; hexose metabolism.</text>
</comment>
<keyword evidence="4 13" id="KW-0808">Transferase</keyword>
<comment type="catalytic activity">
    <reaction evidence="10">
        <text>D-fructose + ATP = D-fructose 6-phosphate + ADP + H(+)</text>
        <dbReference type="Rhea" id="RHEA:16125"/>
        <dbReference type="ChEBI" id="CHEBI:15378"/>
        <dbReference type="ChEBI" id="CHEBI:30616"/>
        <dbReference type="ChEBI" id="CHEBI:37721"/>
        <dbReference type="ChEBI" id="CHEBI:61527"/>
        <dbReference type="ChEBI" id="CHEBI:456216"/>
        <dbReference type="EC" id="2.7.1.1"/>
    </reaction>
    <physiologicalReaction direction="left-to-right" evidence="10">
        <dbReference type="Rhea" id="RHEA:16126"/>
    </physiologicalReaction>
</comment>
<dbReference type="FunFam" id="3.40.367.20:FF:000004">
    <property type="entry name" value="Phosphotransferase"/>
    <property type="match status" value="1"/>
</dbReference>
<gene>
    <name evidence="16" type="ORF">PICMEDRAFT_15353</name>
</gene>
<dbReference type="GO" id="GO:0008865">
    <property type="term" value="F:fructokinase activity"/>
    <property type="evidence" value="ECO:0007669"/>
    <property type="project" value="TreeGrafter"/>
</dbReference>
<dbReference type="STRING" id="763406.A0A1E3NMS0"/>
<dbReference type="SUPFAM" id="SSF53067">
    <property type="entry name" value="Actin-like ATPase domain"/>
    <property type="match status" value="2"/>
</dbReference>
<evidence type="ECO:0000256" key="12">
    <source>
        <dbReference type="ARBA" id="ARBA00057794"/>
    </source>
</evidence>
<dbReference type="InterPro" id="IPR022673">
    <property type="entry name" value="Hexokinase_C"/>
</dbReference>
<accession>A0A1E3NMS0</accession>
<dbReference type="UniPathway" id="UPA00109">
    <property type="reaction ID" value="UER00180"/>
</dbReference>
<dbReference type="InterPro" id="IPR022672">
    <property type="entry name" value="Hexokinase_N"/>
</dbReference>
<dbReference type="GeneID" id="30177473"/>
<feature type="domain" description="Hexokinase N-terminal" evidence="14">
    <location>
        <begin position="8"/>
        <end position="202"/>
    </location>
</feature>
<evidence type="ECO:0000313" key="17">
    <source>
        <dbReference type="Proteomes" id="UP000094455"/>
    </source>
</evidence>
<evidence type="ECO:0000256" key="4">
    <source>
        <dbReference type="ARBA" id="ARBA00022679"/>
    </source>
</evidence>
<dbReference type="PROSITE" id="PS00378">
    <property type="entry name" value="HEXOKINASE_1"/>
    <property type="match status" value="1"/>
</dbReference>
<reference evidence="16 17" key="1">
    <citation type="journal article" date="2016" name="Proc. Natl. Acad. Sci. U.S.A.">
        <title>Comparative genomics of biotechnologically important yeasts.</title>
        <authorList>
            <person name="Riley R."/>
            <person name="Haridas S."/>
            <person name="Wolfe K.H."/>
            <person name="Lopes M.R."/>
            <person name="Hittinger C.T."/>
            <person name="Goeker M."/>
            <person name="Salamov A.A."/>
            <person name="Wisecaver J.H."/>
            <person name="Long T.M."/>
            <person name="Calvey C.H."/>
            <person name="Aerts A.L."/>
            <person name="Barry K.W."/>
            <person name="Choi C."/>
            <person name="Clum A."/>
            <person name="Coughlan A.Y."/>
            <person name="Deshpande S."/>
            <person name="Douglass A.P."/>
            <person name="Hanson S.J."/>
            <person name="Klenk H.-P."/>
            <person name="LaButti K.M."/>
            <person name="Lapidus A."/>
            <person name="Lindquist E.A."/>
            <person name="Lipzen A.M."/>
            <person name="Meier-Kolthoff J.P."/>
            <person name="Ohm R.A."/>
            <person name="Otillar R.P."/>
            <person name="Pangilinan J.L."/>
            <person name="Peng Y."/>
            <person name="Rokas A."/>
            <person name="Rosa C.A."/>
            <person name="Scheuner C."/>
            <person name="Sibirny A.A."/>
            <person name="Slot J.C."/>
            <person name="Stielow J.B."/>
            <person name="Sun H."/>
            <person name="Kurtzman C.P."/>
            <person name="Blackwell M."/>
            <person name="Grigoriev I.V."/>
            <person name="Jeffries T.W."/>
        </authorList>
    </citation>
    <scope>NUCLEOTIDE SEQUENCE [LARGE SCALE GENOMIC DNA]</scope>
    <source>
        <strain evidence="16 17">NRRL Y-2026</strain>
    </source>
</reference>
<keyword evidence="5 13" id="KW-0547">Nucleotide-binding</keyword>
<evidence type="ECO:0000259" key="14">
    <source>
        <dbReference type="Pfam" id="PF00349"/>
    </source>
</evidence>
<evidence type="ECO:0000256" key="5">
    <source>
        <dbReference type="ARBA" id="ARBA00022741"/>
    </source>
</evidence>
<dbReference type="GO" id="GO:0019158">
    <property type="term" value="F:mannokinase activity"/>
    <property type="evidence" value="ECO:0007669"/>
    <property type="project" value="TreeGrafter"/>
</dbReference>
<dbReference type="Gene3D" id="3.40.367.20">
    <property type="match status" value="1"/>
</dbReference>
<dbReference type="PANTHER" id="PTHR19443:SF16">
    <property type="entry name" value="HEXOKINASE TYPE 1-RELATED"/>
    <property type="match status" value="1"/>
</dbReference>
<dbReference type="GO" id="GO:0006013">
    <property type="term" value="P:mannose metabolic process"/>
    <property type="evidence" value="ECO:0007669"/>
    <property type="project" value="TreeGrafter"/>
</dbReference>
<dbReference type="GO" id="GO:0005739">
    <property type="term" value="C:mitochondrion"/>
    <property type="evidence" value="ECO:0007669"/>
    <property type="project" value="TreeGrafter"/>
</dbReference>
<keyword evidence="8 13" id="KW-0324">Glycolysis</keyword>
<dbReference type="Gene3D" id="1.10.287.1250">
    <property type="match status" value="1"/>
</dbReference>
<evidence type="ECO:0000256" key="13">
    <source>
        <dbReference type="RuleBase" id="RU362007"/>
    </source>
</evidence>
<dbReference type="PROSITE" id="PS51748">
    <property type="entry name" value="HEXOKINASE_2"/>
    <property type="match status" value="1"/>
</dbReference>
<comment type="catalytic activity">
    <reaction evidence="11">
        <text>D-glucose + ATP = D-glucose 6-phosphate + ADP + H(+)</text>
        <dbReference type="Rhea" id="RHEA:17825"/>
        <dbReference type="ChEBI" id="CHEBI:4167"/>
        <dbReference type="ChEBI" id="CHEBI:15378"/>
        <dbReference type="ChEBI" id="CHEBI:30616"/>
        <dbReference type="ChEBI" id="CHEBI:61548"/>
        <dbReference type="ChEBI" id="CHEBI:456216"/>
        <dbReference type="EC" id="2.7.1.1"/>
    </reaction>
    <physiologicalReaction direction="left-to-right" evidence="11">
        <dbReference type="Rhea" id="RHEA:17826"/>
    </physiologicalReaction>
</comment>
<dbReference type="Pfam" id="PF00349">
    <property type="entry name" value="Hexokinase_1"/>
    <property type="match status" value="1"/>
</dbReference>
<dbReference type="EC" id="2.7.1.-" evidence="13"/>
<dbReference type="Gene3D" id="3.30.420.40">
    <property type="match status" value="1"/>
</dbReference>
<proteinExistence type="inferred from homology"/>
<evidence type="ECO:0000256" key="8">
    <source>
        <dbReference type="ARBA" id="ARBA00023152"/>
    </source>
</evidence>
<protein>
    <recommendedName>
        <fullName evidence="13">Phosphotransferase</fullName>
        <ecNumber evidence="13">2.7.1.-</ecNumber>
    </recommendedName>
</protein>
<dbReference type="EMBL" id="KV454002">
    <property type="protein sequence ID" value="ODQ47401.1"/>
    <property type="molecule type" value="Genomic_DNA"/>
</dbReference>
<evidence type="ECO:0000256" key="2">
    <source>
        <dbReference type="ARBA" id="ARBA00005028"/>
    </source>
</evidence>
<dbReference type="AlphaFoldDB" id="A0A1E3NMS0"/>
<keyword evidence="6 13" id="KW-0418">Kinase</keyword>
<dbReference type="InterPro" id="IPR019807">
    <property type="entry name" value="Hexokinase_BS"/>
</dbReference>
<name>A0A1E3NMS0_9ASCO</name>
<evidence type="ECO:0000313" key="16">
    <source>
        <dbReference type="EMBL" id="ODQ47401.1"/>
    </source>
</evidence>
<dbReference type="GO" id="GO:0005829">
    <property type="term" value="C:cytosol"/>
    <property type="evidence" value="ECO:0007669"/>
    <property type="project" value="TreeGrafter"/>
</dbReference>
<dbReference type="InterPro" id="IPR043129">
    <property type="entry name" value="ATPase_NBD"/>
</dbReference>
<dbReference type="PRINTS" id="PR00475">
    <property type="entry name" value="HEXOKINASE"/>
</dbReference>
<evidence type="ECO:0000259" key="15">
    <source>
        <dbReference type="Pfam" id="PF03727"/>
    </source>
</evidence>
<comment type="pathway">
    <text evidence="1">Carbohydrate degradation; glycolysis; D-glyceraldehyde 3-phosphate and glycerone phosphate from D-glucose: step 1/4.</text>
</comment>
<organism evidence="16 17">
    <name type="scientific">Pichia membranifaciens NRRL Y-2026</name>
    <dbReference type="NCBI Taxonomy" id="763406"/>
    <lineage>
        <taxon>Eukaryota</taxon>
        <taxon>Fungi</taxon>
        <taxon>Dikarya</taxon>
        <taxon>Ascomycota</taxon>
        <taxon>Saccharomycotina</taxon>
        <taxon>Pichiomycetes</taxon>
        <taxon>Pichiales</taxon>
        <taxon>Pichiaceae</taxon>
        <taxon>Pichia</taxon>
    </lineage>
</organism>
<evidence type="ECO:0000256" key="7">
    <source>
        <dbReference type="ARBA" id="ARBA00022840"/>
    </source>
</evidence>
<comment type="function">
    <text evidence="12">Catalyzes the phosphorylation of hexose, such as D-glucose and D-fructose, to hexose 6-phosphate (D-glucose 6-phosphate and D-fructose 6-phosphate, respectively). Mediates the initial step of glycolysis by catalyzing phosphorylation of D-glucose to D-glucose 6-phosphate.</text>
</comment>
<evidence type="ECO:0000256" key="10">
    <source>
        <dbReference type="ARBA" id="ARBA00047905"/>
    </source>
</evidence>
<evidence type="ECO:0000256" key="11">
    <source>
        <dbReference type="ARBA" id="ARBA00048160"/>
    </source>
</evidence>
<evidence type="ECO:0000256" key="6">
    <source>
        <dbReference type="ARBA" id="ARBA00022777"/>
    </source>
</evidence>
<evidence type="ECO:0000256" key="3">
    <source>
        <dbReference type="ARBA" id="ARBA00009225"/>
    </source>
</evidence>
<dbReference type="FunFam" id="3.30.420.40:FF:000805">
    <property type="entry name" value="Hexokinase-2"/>
    <property type="match status" value="1"/>
</dbReference>
<dbReference type="GO" id="GO:0006096">
    <property type="term" value="P:glycolytic process"/>
    <property type="evidence" value="ECO:0007669"/>
    <property type="project" value="UniProtKB-UniPathway"/>
</dbReference>
<dbReference type="Proteomes" id="UP000094455">
    <property type="component" value="Unassembled WGS sequence"/>
</dbReference>
<dbReference type="GO" id="GO:0006006">
    <property type="term" value="P:glucose metabolic process"/>
    <property type="evidence" value="ECO:0007669"/>
    <property type="project" value="TreeGrafter"/>
</dbReference>
<comment type="similarity">
    <text evidence="3 13">Belongs to the hexokinase family.</text>
</comment>